<sequence>MRLYKEYLATRQLREGFMTWILIRKMKFRHQCVVILLLLVVWLIAAPYLVFWVNFFKGALLLSLLILSFHIGKKILLSLRRYRHDRYKS</sequence>
<dbReference type="AlphaFoldDB" id="A0A369AXG3"/>
<organism evidence="1 2">
    <name type="scientific">Vagococcus fluvialis</name>
    <dbReference type="NCBI Taxonomy" id="2738"/>
    <lineage>
        <taxon>Bacteria</taxon>
        <taxon>Bacillati</taxon>
        <taxon>Bacillota</taxon>
        <taxon>Bacilli</taxon>
        <taxon>Lactobacillales</taxon>
        <taxon>Enterococcaceae</taxon>
        <taxon>Vagococcus</taxon>
    </lineage>
</organism>
<evidence type="ECO:0000313" key="2">
    <source>
        <dbReference type="Proteomes" id="UP000288197"/>
    </source>
</evidence>
<reference evidence="1 2" key="1">
    <citation type="submission" date="2017-05" db="EMBL/GenBank/DDBJ databases">
        <title>Vagococcus spp. assemblies.</title>
        <authorList>
            <person name="Gulvik C.A."/>
        </authorList>
    </citation>
    <scope>NUCLEOTIDE SEQUENCE [LARGE SCALE GENOMIC DNA]</scope>
    <source>
        <strain evidence="1 2">NCFB 2497</strain>
    </source>
</reference>
<protein>
    <submittedName>
        <fullName evidence="1">Uncharacterized protein</fullName>
    </submittedName>
</protein>
<accession>A0A369AXG3</accession>
<evidence type="ECO:0000313" key="1">
    <source>
        <dbReference type="EMBL" id="RSU01226.1"/>
    </source>
</evidence>
<dbReference type="EMBL" id="NGJX01000008">
    <property type="protein sequence ID" value="RSU01226.1"/>
    <property type="molecule type" value="Genomic_DNA"/>
</dbReference>
<name>A0A369AXG3_9ENTE</name>
<gene>
    <name evidence="1" type="ORF">CBF32_08765</name>
</gene>
<keyword evidence="2" id="KW-1185">Reference proteome</keyword>
<proteinExistence type="predicted"/>
<comment type="caution">
    <text evidence="1">The sequence shown here is derived from an EMBL/GenBank/DDBJ whole genome shotgun (WGS) entry which is preliminary data.</text>
</comment>
<dbReference type="Proteomes" id="UP000288197">
    <property type="component" value="Unassembled WGS sequence"/>
</dbReference>